<proteinExistence type="inferred from homology"/>
<dbReference type="InterPro" id="IPR017927">
    <property type="entry name" value="FAD-bd_FR_type"/>
</dbReference>
<dbReference type="PROSITE" id="PS51384">
    <property type="entry name" value="FAD_FR"/>
    <property type="match status" value="1"/>
</dbReference>
<dbReference type="SUPFAM" id="SSF63380">
    <property type="entry name" value="Riboflavin synthase domain-like"/>
    <property type="match status" value="1"/>
</dbReference>
<dbReference type="InterPro" id="IPR013113">
    <property type="entry name" value="SIP_FAD-bd"/>
</dbReference>
<dbReference type="InterPro" id="IPR039374">
    <property type="entry name" value="SIP_fam"/>
</dbReference>
<name>A0ABS3CVX8_9ALTE</name>
<dbReference type="PANTHER" id="PTHR30157">
    <property type="entry name" value="FERRIC REDUCTASE, NADPH-DEPENDENT"/>
    <property type="match status" value="1"/>
</dbReference>
<evidence type="ECO:0000259" key="2">
    <source>
        <dbReference type="PROSITE" id="PS51384"/>
    </source>
</evidence>
<sequence length="263" mass="29584">MSKLSPISLTLLRNQELTPHMRRLTLKAPCVADFEQVSAGSYIKLLFNSYGGTDLTQLAESQRPAMRTYSIRALDRQRQTLTLDIVMHGQGEETGPGSNWAVNAQVGEQIDMVGPGHLAKNAAIEEGADWYFLVGDATALPAISTYLEALPNKAEGHALILVKSRADAQSLKAPKGMQVQWCYAQEGNELLTETLRIDWLPGRVAVWVACEFDDMRLLRQYFRNQRSVPHQDIYISSYWRRGKPEDQHVIDKRYDAEAYATSL</sequence>
<comment type="caution">
    <text evidence="3">The sequence shown here is derived from an EMBL/GenBank/DDBJ whole genome shotgun (WGS) entry which is preliminary data.</text>
</comment>
<protein>
    <submittedName>
        <fullName evidence="3">Siderophore-interacting protein</fullName>
    </submittedName>
</protein>
<dbReference type="Pfam" id="PF08021">
    <property type="entry name" value="FAD_binding_9"/>
    <property type="match status" value="1"/>
</dbReference>
<gene>
    <name evidence="3" type="ORF">J0A65_15500</name>
</gene>
<organism evidence="3 4">
    <name type="scientific">Bowmanella yangjiangensis</name>
    <dbReference type="NCBI Taxonomy" id="2811230"/>
    <lineage>
        <taxon>Bacteria</taxon>
        <taxon>Pseudomonadati</taxon>
        <taxon>Pseudomonadota</taxon>
        <taxon>Gammaproteobacteria</taxon>
        <taxon>Alteromonadales</taxon>
        <taxon>Alteromonadaceae</taxon>
        <taxon>Bowmanella</taxon>
    </lineage>
</organism>
<dbReference type="RefSeq" id="WP_206595226.1">
    <property type="nucleotide sequence ID" value="NZ_JAFKCS010000016.1"/>
</dbReference>
<dbReference type="EMBL" id="JAFKCS010000016">
    <property type="protein sequence ID" value="MBN7821278.1"/>
    <property type="molecule type" value="Genomic_DNA"/>
</dbReference>
<dbReference type="InterPro" id="IPR017938">
    <property type="entry name" value="Riboflavin_synthase-like_b-brl"/>
</dbReference>
<accession>A0ABS3CVX8</accession>
<evidence type="ECO:0000256" key="1">
    <source>
        <dbReference type="ARBA" id="ARBA00035644"/>
    </source>
</evidence>
<evidence type="ECO:0000313" key="4">
    <source>
        <dbReference type="Proteomes" id="UP000663992"/>
    </source>
</evidence>
<dbReference type="InterPro" id="IPR007037">
    <property type="entry name" value="SIP_rossman_dom"/>
</dbReference>
<comment type="similarity">
    <text evidence="1">Belongs to the SIP oxidoreductase family.</text>
</comment>
<dbReference type="Proteomes" id="UP000663992">
    <property type="component" value="Unassembled WGS sequence"/>
</dbReference>
<feature type="domain" description="FAD-binding FR-type" evidence="2">
    <location>
        <begin position="4"/>
        <end position="122"/>
    </location>
</feature>
<dbReference type="Gene3D" id="2.40.30.10">
    <property type="entry name" value="Translation factors"/>
    <property type="match status" value="1"/>
</dbReference>
<dbReference type="CDD" id="cd06193">
    <property type="entry name" value="siderophore_interacting"/>
    <property type="match status" value="1"/>
</dbReference>
<dbReference type="Gene3D" id="3.40.50.80">
    <property type="entry name" value="Nucleotide-binding domain of ferredoxin-NADP reductase (FNR) module"/>
    <property type="match status" value="1"/>
</dbReference>
<evidence type="ECO:0000313" key="3">
    <source>
        <dbReference type="EMBL" id="MBN7821278.1"/>
    </source>
</evidence>
<dbReference type="PANTHER" id="PTHR30157:SF0">
    <property type="entry name" value="NADPH-DEPENDENT FERRIC-CHELATE REDUCTASE"/>
    <property type="match status" value="1"/>
</dbReference>
<keyword evidence="4" id="KW-1185">Reference proteome</keyword>
<dbReference type="Pfam" id="PF04954">
    <property type="entry name" value="SIP"/>
    <property type="match status" value="1"/>
</dbReference>
<dbReference type="InterPro" id="IPR039261">
    <property type="entry name" value="FNR_nucleotide-bd"/>
</dbReference>
<reference evidence="3 4" key="1">
    <citation type="submission" date="2021-03" db="EMBL/GenBank/DDBJ databases">
        <title>novel species isolated from a fishpond in China.</title>
        <authorList>
            <person name="Lu H."/>
            <person name="Cai Z."/>
        </authorList>
    </citation>
    <scope>NUCLEOTIDE SEQUENCE [LARGE SCALE GENOMIC DNA]</scope>
    <source>
        <strain evidence="3 4">Y57</strain>
    </source>
</reference>